<feature type="transmembrane region" description="Helical" evidence="9">
    <location>
        <begin position="108"/>
        <end position="127"/>
    </location>
</feature>
<keyword evidence="5 9" id="KW-1133">Transmembrane helix</keyword>
<dbReference type="SMART" id="SM00314">
    <property type="entry name" value="RA"/>
    <property type="match status" value="1"/>
</dbReference>
<feature type="domain" description="Ras-associating" evidence="11">
    <location>
        <begin position="1085"/>
        <end position="1158"/>
    </location>
</feature>
<feature type="transmembrane region" description="Helical" evidence="9">
    <location>
        <begin position="422"/>
        <end position="445"/>
    </location>
</feature>
<sequence length="1198" mass="130890">MADEFQQIEAPVTFKAALMCAFAAFAGMLFGYDSGYISSVLGMSQFKIDYGHPVGREDQNAVPLPYNPRVFVDYSTWQKSLIVSILSAGTFFGALVSGSLADRFGRRSTIIMGCLIFIVGVIVQVAATYVEALVVGRLVAGFGVGFVSAINILYMSEVAPRRVRGAIVSCYQFAITIGIMLASCVGYATQDRQDTGAYRVPIAVQFLWAVVLATGLLMLPESPRYYVKKNDLDRAASALARVRGQAKDSEHILDELAEIQANYEYELDIGEEGWRGCFAGGWKRNSNLRKILIGTMLQFWQQWTGINFIFYYNTTFFQTVGLQNPFLISMITTVVNVCSTPISFYTIEKFGRRPLLIWGAVGMTVFEFVIAIVGTASEDSRAASYVLIVFVCLFIFFFASTWGPAGWVIIGEIFQLPIRSKGVAISTAANWFWNCIIGVIVPYMVDPAYGNLGSKVFFIWGGLCGMSVFWAYFFVPETRGLTLEQVDKMMEEVTARKSASWKPHDNFGQITALRKTYAGQPAASAKGSWLARVSHRASHIPARTTDLGKSANNDTSHTLPLRSAGLAAVSHERLPSLQKVATAEYIVSPRSPHSPSSPVESDFAPTPIDASFGERIDLPAGGAGLQLANSRSGKSLAGEQAMDRYGRPVVGEHAYDSDADADDEFERSIIASPTVPAHFDDVEDDRGTESEDERESVGGEDTPTTQGWMEREGRSPTGNVAQWTEGQVADYVASLSPALKQYSQAFEDEGVNGEALIALHHDELRELGVSSVGHRLTILKAVYEQKRRSNVRFEEDDYVPLSAEGDRGDLSATQDDIARIIESIKLRDERIVAAEAELRVLKQDLDRISEENRKMREEALPIMRLMKDQRTPLPDPAGGTIPSPKDTDPSKLSENLASVKESKGSSLSRKFSTKKLFLGSAPKQPSPTHPPRSYTPQPREVRDDAGTHLEASAAAMAASSHLTASMTAQQSPNGIPYQSQQLSPTSPAYSNQPSSGGSYHNAPGSAAARNFPREVTRHDRGGYGHSEDTGTGLSQQSAWPSAASDQMSLRREERDRARRQAPTPSPREEEGGRERDRDNPQVEIFKSFRVAINDPCEVVLPVALKRYNIHDDWRQYALYIVHGDQERCLGLKEKPLLLFKQLDKEGRKPMFMLRRHASPQDGWSGAAGGGGGGGLEAAGVGGGSAVGAGGKTVPGGVL</sequence>
<dbReference type="PROSITE" id="PS00216">
    <property type="entry name" value="SUGAR_TRANSPORT_1"/>
    <property type="match status" value="1"/>
</dbReference>
<evidence type="ECO:0000259" key="11">
    <source>
        <dbReference type="PROSITE" id="PS50200"/>
    </source>
</evidence>
<dbReference type="GO" id="GO:0005351">
    <property type="term" value="F:carbohydrate:proton symporter activity"/>
    <property type="evidence" value="ECO:0007669"/>
    <property type="project" value="TreeGrafter"/>
</dbReference>
<feature type="compositionally biased region" description="Basic and acidic residues" evidence="8">
    <location>
        <begin position="1011"/>
        <end position="1028"/>
    </location>
</feature>
<evidence type="ECO:0008006" key="15">
    <source>
        <dbReference type="Google" id="ProtNLM"/>
    </source>
</evidence>
<feature type="transmembrane region" description="Helical" evidence="9">
    <location>
        <begin position="382"/>
        <end position="410"/>
    </location>
</feature>
<gene>
    <name evidence="13" type="ORF">WHR41_00991</name>
</gene>
<dbReference type="Gene3D" id="1.10.150.50">
    <property type="entry name" value="Transcription Factor, Ets-1"/>
    <property type="match status" value="1"/>
</dbReference>
<feature type="compositionally biased region" description="Polar residues" evidence="8">
    <location>
        <begin position="969"/>
        <end position="998"/>
    </location>
</feature>
<feature type="transmembrane region" description="Helical" evidence="9">
    <location>
        <begin position="324"/>
        <end position="344"/>
    </location>
</feature>
<feature type="compositionally biased region" description="Polar residues" evidence="8">
    <location>
        <begin position="1029"/>
        <end position="1047"/>
    </location>
</feature>
<dbReference type="Gene3D" id="1.20.1250.20">
    <property type="entry name" value="MFS general substrate transporter like domains"/>
    <property type="match status" value="1"/>
</dbReference>
<dbReference type="Pfam" id="PF00788">
    <property type="entry name" value="RA"/>
    <property type="match status" value="1"/>
</dbReference>
<evidence type="ECO:0000256" key="4">
    <source>
        <dbReference type="ARBA" id="ARBA00022692"/>
    </source>
</evidence>
<dbReference type="InterPro" id="IPR001660">
    <property type="entry name" value="SAM"/>
</dbReference>
<evidence type="ECO:0000256" key="5">
    <source>
        <dbReference type="ARBA" id="ARBA00022989"/>
    </source>
</evidence>
<feature type="transmembrane region" description="Helical" evidence="9">
    <location>
        <begin position="356"/>
        <end position="376"/>
    </location>
</feature>
<proteinExistence type="inferred from homology"/>
<evidence type="ECO:0000256" key="2">
    <source>
        <dbReference type="ARBA" id="ARBA00010992"/>
    </source>
</evidence>
<dbReference type="SUPFAM" id="SSF47769">
    <property type="entry name" value="SAM/Pointed domain"/>
    <property type="match status" value="1"/>
</dbReference>
<dbReference type="GO" id="GO:0007165">
    <property type="term" value="P:signal transduction"/>
    <property type="evidence" value="ECO:0007669"/>
    <property type="project" value="InterPro"/>
</dbReference>
<dbReference type="AlphaFoldDB" id="A0AB34L1F4"/>
<dbReference type="Pfam" id="PF07647">
    <property type="entry name" value="SAM_2"/>
    <property type="match status" value="1"/>
</dbReference>
<feature type="domain" description="SAM" evidence="10">
    <location>
        <begin position="723"/>
        <end position="788"/>
    </location>
</feature>
<feature type="compositionally biased region" description="Acidic residues" evidence="8">
    <location>
        <begin position="681"/>
        <end position="694"/>
    </location>
</feature>
<evidence type="ECO:0000259" key="10">
    <source>
        <dbReference type="PROSITE" id="PS50105"/>
    </source>
</evidence>
<feature type="region of interest" description="Disordered" evidence="8">
    <location>
        <begin position="859"/>
        <end position="1080"/>
    </location>
</feature>
<dbReference type="PANTHER" id="PTHR48022">
    <property type="entry name" value="PLASTIDIC GLUCOSE TRANSPORTER 4"/>
    <property type="match status" value="1"/>
</dbReference>
<feature type="compositionally biased region" description="Basic and acidic residues" evidence="8">
    <location>
        <begin position="859"/>
        <end position="870"/>
    </location>
</feature>
<name>A0AB34L1F4_9PEZI</name>
<feature type="domain" description="Major facilitator superfamily (MFS) profile" evidence="12">
    <location>
        <begin position="19"/>
        <end position="479"/>
    </location>
</feature>
<dbReference type="PANTHER" id="PTHR48022:SF6">
    <property type="entry name" value="MSTA PROTEIN-RELATED"/>
    <property type="match status" value="1"/>
</dbReference>
<dbReference type="InterPro" id="IPR000159">
    <property type="entry name" value="RA_dom"/>
</dbReference>
<evidence type="ECO:0000256" key="1">
    <source>
        <dbReference type="ARBA" id="ARBA00004141"/>
    </source>
</evidence>
<comment type="similarity">
    <text evidence="2">Belongs to the major facilitator superfamily. Sugar transporter (TC 2.A.1.1) family.</text>
</comment>
<dbReference type="InterPro" id="IPR013761">
    <property type="entry name" value="SAM/pointed_sf"/>
</dbReference>
<dbReference type="Proteomes" id="UP000803884">
    <property type="component" value="Unassembled WGS sequence"/>
</dbReference>
<feature type="transmembrane region" description="Helical" evidence="9">
    <location>
        <begin position="166"/>
        <end position="188"/>
    </location>
</feature>
<dbReference type="PROSITE" id="PS50200">
    <property type="entry name" value="RA"/>
    <property type="match status" value="1"/>
</dbReference>
<feature type="region of interest" description="Disordered" evidence="8">
    <location>
        <begin position="671"/>
        <end position="719"/>
    </location>
</feature>
<feature type="compositionally biased region" description="Basic and acidic residues" evidence="8">
    <location>
        <begin position="1048"/>
        <end position="1058"/>
    </location>
</feature>
<dbReference type="Gene3D" id="3.10.20.90">
    <property type="entry name" value="Phosphatidylinositol 3-kinase Catalytic Subunit, Chain A, domain 1"/>
    <property type="match status" value="1"/>
</dbReference>
<evidence type="ECO:0000313" key="14">
    <source>
        <dbReference type="Proteomes" id="UP000803884"/>
    </source>
</evidence>
<dbReference type="InterPro" id="IPR005829">
    <property type="entry name" value="Sugar_transporter_CS"/>
</dbReference>
<feature type="coiled-coil region" evidence="7">
    <location>
        <begin position="831"/>
        <end position="858"/>
    </location>
</feature>
<dbReference type="SMART" id="SM00454">
    <property type="entry name" value="SAM"/>
    <property type="match status" value="1"/>
</dbReference>
<evidence type="ECO:0000256" key="8">
    <source>
        <dbReference type="SAM" id="MobiDB-lite"/>
    </source>
</evidence>
<dbReference type="PROSITE" id="PS50105">
    <property type="entry name" value="SAM_DOMAIN"/>
    <property type="match status" value="1"/>
</dbReference>
<organism evidence="13 14">
    <name type="scientific">Cladosporium halotolerans</name>
    <dbReference type="NCBI Taxonomy" id="1052096"/>
    <lineage>
        <taxon>Eukaryota</taxon>
        <taxon>Fungi</taxon>
        <taxon>Dikarya</taxon>
        <taxon>Ascomycota</taxon>
        <taxon>Pezizomycotina</taxon>
        <taxon>Dothideomycetes</taxon>
        <taxon>Dothideomycetidae</taxon>
        <taxon>Cladosporiales</taxon>
        <taxon>Cladosporiaceae</taxon>
        <taxon>Cladosporium</taxon>
    </lineage>
</organism>
<dbReference type="InterPro" id="IPR029071">
    <property type="entry name" value="Ubiquitin-like_domsf"/>
</dbReference>
<feature type="transmembrane region" description="Helical" evidence="9">
    <location>
        <begin position="12"/>
        <end position="32"/>
    </location>
</feature>
<keyword evidence="14" id="KW-1185">Reference proteome</keyword>
<dbReference type="SUPFAM" id="SSF54236">
    <property type="entry name" value="Ubiquitin-like"/>
    <property type="match status" value="1"/>
</dbReference>
<evidence type="ECO:0000256" key="6">
    <source>
        <dbReference type="ARBA" id="ARBA00023136"/>
    </source>
</evidence>
<keyword evidence="4 9" id="KW-0812">Transmembrane</keyword>
<dbReference type="PRINTS" id="PR00171">
    <property type="entry name" value="SUGRTRNSPORT"/>
</dbReference>
<dbReference type="CDD" id="cd17356">
    <property type="entry name" value="MFS_HXT"/>
    <property type="match status" value="1"/>
</dbReference>
<dbReference type="GO" id="GO:0016020">
    <property type="term" value="C:membrane"/>
    <property type="evidence" value="ECO:0007669"/>
    <property type="project" value="UniProtKB-SubCell"/>
</dbReference>
<protein>
    <recommendedName>
        <fullName evidence="15">Major facilitator superfamily (MFS) profile domain-containing protein</fullName>
    </recommendedName>
</protein>
<dbReference type="InterPro" id="IPR003663">
    <property type="entry name" value="Sugar/inositol_transpt"/>
</dbReference>
<dbReference type="GeneID" id="96002435"/>
<evidence type="ECO:0000256" key="3">
    <source>
        <dbReference type="ARBA" id="ARBA00022448"/>
    </source>
</evidence>
<accession>A0AB34L1F4</accession>
<dbReference type="InterPro" id="IPR005828">
    <property type="entry name" value="MFS_sugar_transport-like"/>
</dbReference>
<keyword evidence="6 9" id="KW-0472">Membrane</keyword>
<dbReference type="SUPFAM" id="SSF103473">
    <property type="entry name" value="MFS general substrate transporter"/>
    <property type="match status" value="1"/>
</dbReference>
<reference evidence="13 14" key="1">
    <citation type="journal article" date="2020" name="Microbiol. Resour. Announc.">
        <title>Draft Genome Sequence of a Cladosporium Species Isolated from the Mesophotic Ascidian Didemnum maculosum.</title>
        <authorList>
            <person name="Gioti A."/>
            <person name="Siaperas R."/>
            <person name="Nikolaivits E."/>
            <person name="Le Goff G."/>
            <person name="Ouazzani J."/>
            <person name="Kotoulas G."/>
            <person name="Topakas E."/>
        </authorList>
    </citation>
    <scope>NUCLEOTIDE SEQUENCE [LARGE SCALE GENOMIC DNA]</scope>
    <source>
        <strain evidence="13 14">TM138-S3</strain>
    </source>
</reference>
<dbReference type="InterPro" id="IPR050360">
    <property type="entry name" value="MFS_Sugar_Transporters"/>
</dbReference>
<dbReference type="InterPro" id="IPR036259">
    <property type="entry name" value="MFS_trans_sf"/>
</dbReference>
<feature type="compositionally biased region" description="Basic and acidic residues" evidence="8">
    <location>
        <begin position="1066"/>
        <end position="1080"/>
    </location>
</feature>
<feature type="compositionally biased region" description="Low complexity" evidence="8">
    <location>
        <begin position="948"/>
        <end position="968"/>
    </location>
</feature>
<dbReference type="CDD" id="cd01786">
    <property type="entry name" value="RA_STE50"/>
    <property type="match status" value="1"/>
</dbReference>
<dbReference type="EMBL" id="JAAQHG020000003">
    <property type="protein sequence ID" value="KAL1589927.1"/>
    <property type="molecule type" value="Genomic_DNA"/>
</dbReference>
<comment type="subcellular location">
    <subcellularLocation>
        <location evidence="1">Membrane</location>
        <topology evidence="1">Multi-pass membrane protein</topology>
    </subcellularLocation>
</comment>
<dbReference type="InterPro" id="IPR020846">
    <property type="entry name" value="MFS_dom"/>
</dbReference>
<evidence type="ECO:0000259" key="12">
    <source>
        <dbReference type="PROSITE" id="PS50850"/>
    </source>
</evidence>
<evidence type="ECO:0000256" key="7">
    <source>
        <dbReference type="SAM" id="Coils"/>
    </source>
</evidence>
<feature type="transmembrane region" description="Helical" evidence="9">
    <location>
        <begin position="457"/>
        <end position="475"/>
    </location>
</feature>
<dbReference type="RefSeq" id="XP_069233032.1">
    <property type="nucleotide sequence ID" value="XM_069369597.1"/>
</dbReference>
<feature type="transmembrane region" description="Helical" evidence="9">
    <location>
        <begin position="81"/>
        <end position="101"/>
    </location>
</feature>
<keyword evidence="7" id="KW-0175">Coiled coil</keyword>
<dbReference type="PROSITE" id="PS00217">
    <property type="entry name" value="SUGAR_TRANSPORT_2"/>
    <property type="match status" value="1"/>
</dbReference>
<dbReference type="PROSITE" id="PS50850">
    <property type="entry name" value="MFS"/>
    <property type="match status" value="1"/>
</dbReference>
<keyword evidence="3" id="KW-0813">Transport</keyword>
<dbReference type="Pfam" id="PF00083">
    <property type="entry name" value="Sugar_tr"/>
    <property type="match status" value="1"/>
</dbReference>
<dbReference type="FunFam" id="1.20.1250.20:FF:000078">
    <property type="entry name" value="MFS maltose transporter, putative"/>
    <property type="match status" value="1"/>
</dbReference>
<evidence type="ECO:0000256" key="9">
    <source>
        <dbReference type="SAM" id="Phobius"/>
    </source>
</evidence>
<evidence type="ECO:0000313" key="13">
    <source>
        <dbReference type="EMBL" id="KAL1589927.1"/>
    </source>
</evidence>
<comment type="caution">
    <text evidence="13">The sequence shown here is derived from an EMBL/GenBank/DDBJ whole genome shotgun (WGS) entry which is preliminary data.</text>
</comment>
<feature type="transmembrane region" description="Helical" evidence="9">
    <location>
        <begin position="133"/>
        <end position="154"/>
    </location>
</feature>
<dbReference type="NCBIfam" id="TIGR00879">
    <property type="entry name" value="SP"/>
    <property type="match status" value="1"/>
</dbReference>
<feature type="transmembrane region" description="Helical" evidence="9">
    <location>
        <begin position="200"/>
        <end position="219"/>
    </location>
</feature>